<evidence type="ECO:0000313" key="1">
    <source>
        <dbReference type="EMBL" id="GLL02280.1"/>
    </source>
</evidence>
<evidence type="ECO:0000313" key="2">
    <source>
        <dbReference type="Proteomes" id="UP001143480"/>
    </source>
</evidence>
<gene>
    <name evidence="1" type="ORF">GCM10017581_040220</name>
</gene>
<reference evidence="1" key="1">
    <citation type="journal article" date="2014" name="Int. J. Syst. Evol. Microbiol.">
        <title>Complete genome sequence of Corynebacterium casei LMG S-19264T (=DSM 44701T), isolated from a smear-ripened cheese.</title>
        <authorList>
            <consortium name="US DOE Joint Genome Institute (JGI-PGF)"/>
            <person name="Walter F."/>
            <person name="Albersmeier A."/>
            <person name="Kalinowski J."/>
            <person name="Ruckert C."/>
        </authorList>
    </citation>
    <scope>NUCLEOTIDE SEQUENCE</scope>
    <source>
        <strain evidence="1">VKM Ac-1321</strain>
    </source>
</reference>
<dbReference type="RefSeq" id="WP_271189360.1">
    <property type="nucleotide sequence ID" value="NZ_BSFP01000022.1"/>
</dbReference>
<protein>
    <submittedName>
        <fullName evidence="1">Uncharacterized protein</fullName>
    </submittedName>
</protein>
<proteinExistence type="predicted"/>
<comment type="caution">
    <text evidence="1">The sequence shown here is derived from an EMBL/GenBank/DDBJ whole genome shotgun (WGS) entry which is preliminary data.</text>
</comment>
<dbReference type="Proteomes" id="UP001143480">
    <property type="component" value="Unassembled WGS sequence"/>
</dbReference>
<sequence length="51" mass="5613">MPSPRLLHRIGPGPIDRPTDELAAWVRGAPRAVQRAPDRFALTRSGTCYGE</sequence>
<keyword evidence="2" id="KW-1185">Reference proteome</keyword>
<accession>A0A9W6KK25</accession>
<name>A0A9W6KK25_9ACTN</name>
<organism evidence="1 2">
    <name type="scientific">Dactylosporangium matsuzakiense</name>
    <dbReference type="NCBI Taxonomy" id="53360"/>
    <lineage>
        <taxon>Bacteria</taxon>
        <taxon>Bacillati</taxon>
        <taxon>Actinomycetota</taxon>
        <taxon>Actinomycetes</taxon>
        <taxon>Micromonosporales</taxon>
        <taxon>Micromonosporaceae</taxon>
        <taxon>Dactylosporangium</taxon>
    </lineage>
</organism>
<reference evidence="1" key="2">
    <citation type="submission" date="2023-01" db="EMBL/GenBank/DDBJ databases">
        <authorList>
            <person name="Sun Q."/>
            <person name="Evtushenko L."/>
        </authorList>
    </citation>
    <scope>NUCLEOTIDE SEQUENCE</scope>
    <source>
        <strain evidence="1">VKM Ac-1321</strain>
    </source>
</reference>
<dbReference type="AlphaFoldDB" id="A0A9W6KK25"/>
<dbReference type="EMBL" id="BSFP01000022">
    <property type="protein sequence ID" value="GLL02280.1"/>
    <property type="molecule type" value="Genomic_DNA"/>
</dbReference>